<sequence>MEAISPAGAITGVLEKDSIILGVEKKVTGELLDLSIAKEGGYGSSPLKPRSPPSDVVARVAGLAADANSLVNYAQQAAHRHLFLFNEDIPVEQLAQRLCDLKQGYTQYRGLHPFGFGRTVMCISVNNDMAQCLKQECKDGLSTEEAITLMIKIMNKTMNSTTLSSGKLEFLIPMLGPMMKQLLVKIYKPEEMETTLGKKGYQSWFT</sequence>
<evidence type="ECO:0000256" key="1">
    <source>
        <dbReference type="ARBA" id="ARBA00022942"/>
    </source>
</evidence>
<dbReference type="Pfam" id="PF00227">
    <property type="entry name" value="Proteasome"/>
    <property type="match status" value="1"/>
</dbReference>
<dbReference type="Proteomes" id="UP000886523">
    <property type="component" value="Unassembled WGS sequence"/>
</dbReference>
<dbReference type="InterPro" id="IPR029055">
    <property type="entry name" value="Ntn_hydrolases_N"/>
</dbReference>
<dbReference type="EMBL" id="MU129078">
    <property type="protein sequence ID" value="KAF9507530.1"/>
    <property type="molecule type" value="Genomic_DNA"/>
</dbReference>
<keyword evidence="3" id="KW-1185">Reference proteome</keyword>
<organism evidence="2 3">
    <name type="scientific">Hydnum rufescens UP504</name>
    <dbReference type="NCBI Taxonomy" id="1448309"/>
    <lineage>
        <taxon>Eukaryota</taxon>
        <taxon>Fungi</taxon>
        <taxon>Dikarya</taxon>
        <taxon>Basidiomycota</taxon>
        <taxon>Agaricomycotina</taxon>
        <taxon>Agaricomycetes</taxon>
        <taxon>Cantharellales</taxon>
        <taxon>Hydnaceae</taxon>
        <taxon>Hydnum</taxon>
    </lineage>
</organism>
<dbReference type="OrthoDB" id="431557at2759"/>
<dbReference type="GO" id="GO:0005839">
    <property type="term" value="C:proteasome core complex"/>
    <property type="evidence" value="ECO:0007669"/>
    <property type="project" value="InterPro"/>
</dbReference>
<dbReference type="SUPFAM" id="SSF56235">
    <property type="entry name" value="N-terminal nucleophile aminohydrolases (Ntn hydrolases)"/>
    <property type="match status" value="1"/>
</dbReference>
<dbReference type="InterPro" id="IPR001353">
    <property type="entry name" value="Proteasome_sua/b"/>
</dbReference>
<proteinExistence type="predicted"/>
<evidence type="ECO:0000313" key="3">
    <source>
        <dbReference type="Proteomes" id="UP000886523"/>
    </source>
</evidence>
<name>A0A9P6AKG8_9AGAM</name>
<dbReference type="GO" id="GO:0051603">
    <property type="term" value="P:proteolysis involved in protein catabolic process"/>
    <property type="evidence" value="ECO:0007669"/>
    <property type="project" value="InterPro"/>
</dbReference>
<dbReference type="PANTHER" id="PTHR11599">
    <property type="entry name" value="PROTEASOME SUBUNIT ALPHA/BETA"/>
    <property type="match status" value="1"/>
</dbReference>
<dbReference type="Gene3D" id="3.60.20.10">
    <property type="entry name" value="Glutamine Phosphoribosylpyrophosphate, subunit 1, domain 1"/>
    <property type="match status" value="1"/>
</dbReference>
<keyword evidence="1" id="KW-0647">Proteasome</keyword>
<dbReference type="InterPro" id="IPR050115">
    <property type="entry name" value="Proteasome_alpha"/>
</dbReference>
<dbReference type="AlphaFoldDB" id="A0A9P6AKG8"/>
<gene>
    <name evidence="2" type="ORF">BS47DRAFT_1421234</name>
</gene>
<comment type="caution">
    <text evidence="2">The sequence shown here is derived from an EMBL/GenBank/DDBJ whole genome shotgun (WGS) entry which is preliminary data.</text>
</comment>
<accession>A0A9P6AKG8</accession>
<evidence type="ECO:0000313" key="2">
    <source>
        <dbReference type="EMBL" id="KAF9507530.1"/>
    </source>
</evidence>
<protein>
    <submittedName>
        <fullName evidence="2">Uncharacterized protein</fullName>
    </submittedName>
</protein>
<reference evidence="2" key="1">
    <citation type="journal article" date="2020" name="Nat. Commun.">
        <title>Large-scale genome sequencing of mycorrhizal fungi provides insights into the early evolution of symbiotic traits.</title>
        <authorList>
            <person name="Miyauchi S."/>
            <person name="Kiss E."/>
            <person name="Kuo A."/>
            <person name="Drula E."/>
            <person name="Kohler A."/>
            <person name="Sanchez-Garcia M."/>
            <person name="Morin E."/>
            <person name="Andreopoulos B."/>
            <person name="Barry K.W."/>
            <person name="Bonito G."/>
            <person name="Buee M."/>
            <person name="Carver A."/>
            <person name="Chen C."/>
            <person name="Cichocki N."/>
            <person name="Clum A."/>
            <person name="Culley D."/>
            <person name="Crous P.W."/>
            <person name="Fauchery L."/>
            <person name="Girlanda M."/>
            <person name="Hayes R.D."/>
            <person name="Keri Z."/>
            <person name="LaButti K."/>
            <person name="Lipzen A."/>
            <person name="Lombard V."/>
            <person name="Magnuson J."/>
            <person name="Maillard F."/>
            <person name="Murat C."/>
            <person name="Nolan M."/>
            <person name="Ohm R.A."/>
            <person name="Pangilinan J."/>
            <person name="Pereira M.F."/>
            <person name="Perotto S."/>
            <person name="Peter M."/>
            <person name="Pfister S."/>
            <person name="Riley R."/>
            <person name="Sitrit Y."/>
            <person name="Stielow J.B."/>
            <person name="Szollosi G."/>
            <person name="Zifcakova L."/>
            <person name="Stursova M."/>
            <person name="Spatafora J.W."/>
            <person name="Tedersoo L."/>
            <person name="Vaario L.M."/>
            <person name="Yamada A."/>
            <person name="Yan M."/>
            <person name="Wang P."/>
            <person name="Xu J."/>
            <person name="Bruns T."/>
            <person name="Baldrian P."/>
            <person name="Vilgalys R."/>
            <person name="Dunand C."/>
            <person name="Henrissat B."/>
            <person name="Grigoriev I.V."/>
            <person name="Hibbett D."/>
            <person name="Nagy L.G."/>
            <person name="Martin F.M."/>
        </authorList>
    </citation>
    <scope>NUCLEOTIDE SEQUENCE</scope>
    <source>
        <strain evidence="2">UP504</strain>
    </source>
</reference>